<name>A0AAE9YDT1_9ACTN</name>
<feature type="domain" description="Putative Flp pilus-assembly TadG-like N-terminal" evidence="1">
    <location>
        <begin position="3"/>
        <end position="45"/>
    </location>
</feature>
<dbReference type="RefSeq" id="WP_272735522.1">
    <property type="nucleotide sequence ID" value="NZ_CP116942.1"/>
</dbReference>
<dbReference type="InterPro" id="IPR028087">
    <property type="entry name" value="Tad_N"/>
</dbReference>
<keyword evidence="3" id="KW-1185">Reference proteome</keyword>
<evidence type="ECO:0000313" key="2">
    <source>
        <dbReference type="EMBL" id="WCO65996.1"/>
    </source>
</evidence>
<dbReference type="AlphaFoldDB" id="A0AAE9YDT1"/>
<gene>
    <name evidence="2" type="ORF">PO878_15960</name>
</gene>
<dbReference type="KEGG" id="ima:PO878_15960"/>
<proteinExistence type="predicted"/>
<sequence length="430" mass="44420">MLTLTGLVIVPLLLVGALVIDVGYAKDQRRITQNAADAAALAAAQEMDGTSGQLTRAVATAKTWAAKNLPGLTATDWVGCTDPDALTARPDLTANNTCISFDSATAPTKVRVRIPTLDQARFFGQLGSHDALQVTASAVASRTPSTTTQVAGPCGLCIIGDRTLQIGNSQIAVTGGEIQADRLTANAQDSNYGITPVPLRWYSQNNSNWGRNVQPAPATFNSRYSKLSAPVPNPFEAIDVSYAGLPISDANINAPAQTIQPDTIYRQSVNVSGNVTLAPNRTYYFRGNLQVNGGARLVGSGVTLVFVCESRCNGGEGGKFNFGSGSTVQISAPTSGPYAGLAIMFDPTWRGGTPNQLSGNITLEGAVYGKGAGFNMGSNNGLVKAWTIVAGGNFDANQGRLEIDNTKYYSGGGGGGGGSGSSGGEISLDG</sequence>
<dbReference type="Pfam" id="PF13400">
    <property type="entry name" value="Tad"/>
    <property type="match status" value="1"/>
</dbReference>
<organism evidence="2 3">
    <name type="scientific">Iamia majanohamensis</name>
    <dbReference type="NCBI Taxonomy" id="467976"/>
    <lineage>
        <taxon>Bacteria</taxon>
        <taxon>Bacillati</taxon>
        <taxon>Actinomycetota</taxon>
        <taxon>Acidimicrobiia</taxon>
        <taxon>Acidimicrobiales</taxon>
        <taxon>Iamiaceae</taxon>
        <taxon>Iamia</taxon>
    </lineage>
</organism>
<dbReference type="Proteomes" id="UP001216390">
    <property type="component" value="Chromosome"/>
</dbReference>
<protein>
    <submittedName>
        <fullName evidence="2">Pilus assembly protein TadG-related protein</fullName>
    </submittedName>
</protein>
<reference evidence="2" key="1">
    <citation type="submission" date="2023-01" db="EMBL/GenBank/DDBJ databases">
        <title>The diversity of Class Acidimicrobiia in South China Sea sediment environments and the proposal of Iamia marina sp. nov., a novel species of the genus Iamia.</title>
        <authorList>
            <person name="He Y."/>
            <person name="Tian X."/>
        </authorList>
    </citation>
    <scope>NUCLEOTIDE SEQUENCE</scope>
    <source>
        <strain evidence="2">DSM 19957</strain>
    </source>
</reference>
<evidence type="ECO:0000313" key="3">
    <source>
        <dbReference type="Proteomes" id="UP001216390"/>
    </source>
</evidence>
<dbReference type="EMBL" id="CP116942">
    <property type="protein sequence ID" value="WCO65996.1"/>
    <property type="molecule type" value="Genomic_DNA"/>
</dbReference>
<accession>A0AAE9YDT1</accession>
<evidence type="ECO:0000259" key="1">
    <source>
        <dbReference type="Pfam" id="PF13400"/>
    </source>
</evidence>